<feature type="transmembrane region" description="Helical" evidence="10">
    <location>
        <begin position="168"/>
        <end position="186"/>
    </location>
</feature>
<dbReference type="Gene3D" id="1.20.1530.20">
    <property type="match status" value="1"/>
</dbReference>
<dbReference type="PANTHER" id="PTHR32507:SF8">
    <property type="entry name" value="CNH1P"/>
    <property type="match status" value="1"/>
</dbReference>
<evidence type="ECO:0000256" key="1">
    <source>
        <dbReference type="ARBA" id="ARBA00004651"/>
    </source>
</evidence>
<evidence type="ECO:0000256" key="7">
    <source>
        <dbReference type="ARBA" id="ARBA00023065"/>
    </source>
</evidence>
<evidence type="ECO:0000259" key="11">
    <source>
        <dbReference type="Pfam" id="PF00999"/>
    </source>
</evidence>
<feature type="region of interest" description="Disordered" evidence="9">
    <location>
        <begin position="415"/>
        <end position="435"/>
    </location>
</feature>
<evidence type="ECO:0000256" key="10">
    <source>
        <dbReference type="SAM" id="Phobius"/>
    </source>
</evidence>
<keyword evidence="5 10" id="KW-0812">Transmembrane</keyword>
<keyword evidence="8 10" id="KW-0472">Membrane</keyword>
<evidence type="ECO:0000313" key="12">
    <source>
        <dbReference type="EMBL" id="MFC7666945.1"/>
    </source>
</evidence>
<feature type="transmembrane region" description="Helical" evidence="10">
    <location>
        <begin position="93"/>
        <end position="116"/>
    </location>
</feature>
<dbReference type="InterPro" id="IPR006153">
    <property type="entry name" value="Cation/H_exchanger_TM"/>
</dbReference>
<keyword evidence="7" id="KW-0406">Ion transport</keyword>
<evidence type="ECO:0000256" key="8">
    <source>
        <dbReference type="ARBA" id="ARBA00023136"/>
    </source>
</evidence>
<reference evidence="13" key="1">
    <citation type="journal article" date="2019" name="Int. J. Syst. Evol. Microbiol.">
        <title>The Global Catalogue of Microorganisms (GCM) 10K type strain sequencing project: providing services to taxonomists for standard genome sequencing and annotation.</title>
        <authorList>
            <consortium name="The Broad Institute Genomics Platform"/>
            <consortium name="The Broad Institute Genome Sequencing Center for Infectious Disease"/>
            <person name="Wu L."/>
            <person name="Ma J."/>
        </authorList>
    </citation>
    <scope>NUCLEOTIDE SEQUENCE [LARGE SCALE GENOMIC DNA]</scope>
    <source>
        <strain evidence="13">JCM 19635</strain>
    </source>
</reference>
<dbReference type="RefSeq" id="WP_380201080.1">
    <property type="nucleotide sequence ID" value="NZ_JBHTEK010000001.1"/>
</dbReference>
<keyword evidence="4" id="KW-1003">Cell membrane</keyword>
<feature type="compositionally biased region" description="Acidic residues" evidence="9">
    <location>
        <begin position="416"/>
        <end position="426"/>
    </location>
</feature>
<dbReference type="Pfam" id="PF00999">
    <property type="entry name" value="Na_H_Exchanger"/>
    <property type="match status" value="1"/>
</dbReference>
<proteinExistence type="predicted"/>
<feature type="transmembrane region" description="Helical" evidence="10">
    <location>
        <begin position="252"/>
        <end position="269"/>
    </location>
</feature>
<organism evidence="12 13">
    <name type="scientific">Hymenobacter humi</name>
    <dbReference type="NCBI Taxonomy" id="1411620"/>
    <lineage>
        <taxon>Bacteria</taxon>
        <taxon>Pseudomonadati</taxon>
        <taxon>Bacteroidota</taxon>
        <taxon>Cytophagia</taxon>
        <taxon>Cytophagales</taxon>
        <taxon>Hymenobacteraceae</taxon>
        <taxon>Hymenobacter</taxon>
    </lineage>
</organism>
<evidence type="ECO:0000256" key="5">
    <source>
        <dbReference type="ARBA" id="ARBA00022692"/>
    </source>
</evidence>
<evidence type="ECO:0000256" key="3">
    <source>
        <dbReference type="ARBA" id="ARBA00022449"/>
    </source>
</evidence>
<evidence type="ECO:0000256" key="6">
    <source>
        <dbReference type="ARBA" id="ARBA00022989"/>
    </source>
</evidence>
<dbReference type="PANTHER" id="PTHR32507">
    <property type="entry name" value="NA(+)/H(+) ANTIPORTER 1"/>
    <property type="match status" value="1"/>
</dbReference>
<keyword evidence="3" id="KW-0050">Antiport</keyword>
<feature type="transmembrane region" description="Helical" evidence="10">
    <location>
        <begin position="315"/>
        <end position="335"/>
    </location>
</feature>
<sequence length="435" mass="46924">MSFYNIALVLLGIAILGVAWLPSLLEKYPLSYPILYIGLGLGVYSLPLGLPPADPFQHPKLVTHLSELCVIVALTGTGLKIDRPFSLRTWRSPLLLVLVLMVFTIAGLALAGWALAGLALPSALLLAASLAPTDPVLAGDVQVGDPGEGREDNVRFALTGEAGLNDGLAFPFVYLALALLPAAAPLADRVLHWLWMDVLYRVAAGVVLGWLSGRLLAYLIFNLPKRLSLKPSAYGFVALAVTLTSYGVTELLHGYGFLAVFIAAVALRSRERKHEYHKQMHAFTDQMERLLIVIILILFGGAIAGGLLAPLTWPAAAVALLLLLVLRPVGGMLTLARSSRVTVAERAVISFFGIRGIGSVFYIAYALEKAEFAQARLLWAMLGFTMLVSIGMHGVLATPVMNWLDRRHGRKITAELSEEEQGEEVQSDSASETAR</sequence>
<evidence type="ECO:0000256" key="9">
    <source>
        <dbReference type="SAM" id="MobiDB-lite"/>
    </source>
</evidence>
<evidence type="ECO:0000256" key="4">
    <source>
        <dbReference type="ARBA" id="ARBA00022475"/>
    </source>
</evidence>
<accession>A0ABW2U0T5</accession>
<comment type="caution">
    <text evidence="12">The sequence shown here is derived from an EMBL/GenBank/DDBJ whole genome shotgun (WGS) entry which is preliminary data.</text>
</comment>
<dbReference type="Proteomes" id="UP001596513">
    <property type="component" value="Unassembled WGS sequence"/>
</dbReference>
<keyword evidence="13" id="KW-1185">Reference proteome</keyword>
<dbReference type="EMBL" id="JBHTEK010000001">
    <property type="protein sequence ID" value="MFC7666945.1"/>
    <property type="molecule type" value="Genomic_DNA"/>
</dbReference>
<protein>
    <submittedName>
        <fullName evidence="12">Cation:proton antiporter</fullName>
    </submittedName>
</protein>
<feature type="transmembrane region" description="Helical" evidence="10">
    <location>
        <begin position="6"/>
        <end position="25"/>
    </location>
</feature>
<feature type="transmembrane region" description="Helical" evidence="10">
    <location>
        <begin position="32"/>
        <end position="50"/>
    </location>
</feature>
<gene>
    <name evidence="12" type="ORF">ACFQT0_05570</name>
</gene>
<comment type="subcellular location">
    <subcellularLocation>
        <location evidence="1">Cell membrane</location>
        <topology evidence="1">Multi-pass membrane protein</topology>
    </subcellularLocation>
</comment>
<feature type="transmembrane region" description="Helical" evidence="10">
    <location>
        <begin position="377"/>
        <end position="401"/>
    </location>
</feature>
<feature type="transmembrane region" description="Helical" evidence="10">
    <location>
        <begin position="290"/>
        <end position="309"/>
    </location>
</feature>
<feature type="transmembrane region" description="Helical" evidence="10">
    <location>
        <begin position="198"/>
        <end position="221"/>
    </location>
</feature>
<feature type="domain" description="Cation/H+ exchanger transmembrane" evidence="11">
    <location>
        <begin position="18"/>
        <end position="403"/>
    </location>
</feature>
<name>A0ABW2U0T5_9BACT</name>
<keyword evidence="6 10" id="KW-1133">Transmembrane helix</keyword>
<evidence type="ECO:0000313" key="13">
    <source>
        <dbReference type="Proteomes" id="UP001596513"/>
    </source>
</evidence>
<dbReference type="InterPro" id="IPR038770">
    <property type="entry name" value="Na+/solute_symporter_sf"/>
</dbReference>
<feature type="transmembrane region" description="Helical" evidence="10">
    <location>
        <begin position="347"/>
        <end position="365"/>
    </location>
</feature>
<keyword evidence="2" id="KW-0813">Transport</keyword>
<evidence type="ECO:0000256" key="2">
    <source>
        <dbReference type="ARBA" id="ARBA00022448"/>
    </source>
</evidence>